<comment type="caution">
    <text evidence="11">The sequence shown here is derived from an EMBL/GenBank/DDBJ whole genome shotgun (WGS) entry which is preliminary data.</text>
</comment>
<evidence type="ECO:0000259" key="10">
    <source>
        <dbReference type="Pfam" id="PF02771"/>
    </source>
</evidence>
<dbReference type="InterPro" id="IPR009075">
    <property type="entry name" value="AcylCo_DH/oxidase_C"/>
</dbReference>
<evidence type="ECO:0000256" key="4">
    <source>
        <dbReference type="ARBA" id="ARBA00022630"/>
    </source>
</evidence>
<protein>
    <submittedName>
        <fullName evidence="11">Acyl-CoA dehydrogenase family protein</fullName>
    </submittedName>
</protein>
<dbReference type="AlphaFoldDB" id="A0A8J6NR25"/>
<dbReference type="GO" id="GO:0016627">
    <property type="term" value="F:oxidoreductase activity, acting on the CH-CH group of donors"/>
    <property type="evidence" value="ECO:0007669"/>
    <property type="project" value="InterPro"/>
</dbReference>
<dbReference type="Gene3D" id="1.20.140.10">
    <property type="entry name" value="Butyryl-CoA Dehydrogenase, subunit A, domain 3"/>
    <property type="match status" value="1"/>
</dbReference>
<keyword evidence="6 7" id="KW-0560">Oxidoreductase</keyword>
<dbReference type="PANTHER" id="PTHR43831">
    <property type="entry name" value="ISOBUTYRYL-COA DEHYDROGENASE"/>
    <property type="match status" value="1"/>
</dbReference>
<dbReference type="InterPro" id="IPR052547">
    <property type="entry name" value="Mito_Isobutyryl-CoADH"/>
</dbReference>
<evidence type="ECO:0000256" key="6">
    <source>
        <dbReference type="ARBA" id="ARBA00023002"/>
    </source>
</evidence>
<keyword evidence="5 7" id="KW-0274">FAD</keyword>
<proteinExistence type="inferred from homology"/>
<dbReference type="GO" id="GO:0050660">
    <property type="term" value="F:flavin adenine dinucleotide binding"/>
    <property type="evidence" value="ECO:0007669"/>
    <property type="project" value="InterPro"/>
</dbReference>
<dbReference type="InterPro" id="IPR036250">
    <property type="entry name" value="AcylCo_DH-like_C"/>
</dbReference>
<evidence type="ECO:0000256" key="2">
    <source>
        <dbReference type="ARBA" id="ARBA00009347"/>
    </source>
</evidence>
<comment type="similarity">
    <text evidence="2 7">Belongs to the acyl-CoA dehydrogenase family.</text>
</comment>
<organism evidence="11 12">
    <name type="scientific">Candidatus Desulfatibia profunda</name>
    <dbReference type="NCBI Taxonomy" id="2841695"/>
    <lineage>
        <taxon>Bacteria</taxon>
        <taxon>Pseudomonadati</taxon>
        <taxon>Thermodesulfobacteriota</taxon>
        <taxon>Desulfobacteria</taxon>
        <taxon>Desulfobacterales</taxon>
        <taxon>Desulfobacterales incertae sedis</taxon>
        <taxon>Candidatus Desulfatibia</taxon>
    </lineage>
</organism>
<evidence type="ECO:0000259" key="8">
    <source>
        <dbReference type="Pfam" id="PF00441"/>
    </source>
</evidence>
<sequence length="351" mass="37088">MEHKTDRFGDDKEVRRLAEQIANERIAPDASERDLNHTFPWDAIRILAEAGILGVAVSEDYGGFGGGRVSFASVVQEISKACASTALVLVSHAIAAKAIELAADKAVAKRWLPEMVKGQSLGAFAVHEPDSGSNAGAITTRAMKDGNHYIVNGSKFFITSAGEANLYLVLVKTDPEKGPQGMSTILVEKDTPGLSFGRSEDKMGMTSTSSREMFFSDCRIPIGNLIGKEGEGTQVIGKAVVGWGFFGAAAISVGIADSAVTLSVKHAKERTIAGHPIGIHQAVQFLIADIILGKEAAESLLVTCAARADSAPDTAAINGFKAKLFASETAVDVYQSDTGHGRSWVLSRLRG</sequence>
<dbReference type="Proteomes" id="UP000603434">
    <property type="component" value="Unassembled WGS sequence"/>
</dbReference>
<feature type="domain" description="Acyl-CoA dehydrogenase/oxidase N-terminal" evidence="10">
    <location>
        <begin position="11"/>
        <end position="119"/>
    </location>
</feature>
<evidence type="ECO:0000256" key="1">
    <source>
        <dbReference type="ARBA" id="ARBA00001974"/>
    </source>
</evidence>
<reference evidence="11 12" key="1">
    <citation type="submission" date="2020-08" db="EMBL/GenBank/DDBJ databases">
        <title>Bridging the membrane lipid divide: bacteria of the FCB group superphylum have the potential to synthesize archaeal ether lipids.</title>
        <authorList>
            <person name="Villanueva L."/>
            <person name="Von Meijenfeldt F.A.B."/>
            <person name="Westbye A.B."/>
            <person name="Yadav S."/>
            <person name="Hopmans E.C."/>
            <person name="Dutilh B.E."/>
            <person name="Sinninghe Damste J.S."/>
        </authorList>
    </citation>
    <scope>NUCLEOTIDE SEQUENCE [LARGE SCALE GENOMIC DNA]</scope>
    <source>
        <strain evidence="11">NIOZ-UU30</strain>
    </source>
</reference>
<dbReference type="Gene3D" id="2.40.110.10">
    <property type="entry name" value="Butyryl-CoA Dehydrogenase, subunit A, domain 2"/>
    <property type="match status" value="1"/>
</dbReference>
<comment type="subunit">
    <text evidence="3">Homotetramer.</text>
</comment>
<accession>A0A8J6NR25</accession>
<dbReference type="InterPro" id="IPR013786">
    <property type="entry name" value="AcylCoA_DH/ox_N"/>
</dbReference>
<dbReference type="FunFam" id="2.40.110.10:FF:000001">
    <property type="entry name" value="Acyl-CoA dehydrogenase, mitochondrial"/>
    <property type="match status" value="1"/>
</dbReference>
<dbReference type="SUPFAM" id="SSF56645">
    <property type="entry name" value="Acyl-CoA dehydrogenase NM domain-like"/>
    <property type="match status" value="1"/>
</dbReference>
<dbReference type="InterPro" id="IPR046373">
    <property type="entry name" value="Acyl-CoA_Oxase/DH_mid-dom_sf"/>
</dbReference>
<dbReference type="InterPro" id="IPR006091">
    <property type="entry name" value="Acyl-CoA_Oxase/DH_mid-dom"/>
</dbReference>
<dbReference type="Gene3D" id="1.10.540.10">
    <property type="entry name" value="Acyl-CoA dehydrogenase/oxidase, N-terminal domain"/>
    <property type="match status" value="1"/>
</dbReference>
<keyword evidence="4 7" id="KW-0285">Flavoprotein</keyword>
<dbReference type="Pfam" id="PF00441">
    <property type="entry name" value="Acyl-CoA_dh_1"/>
    <property type="match status" value="1"/>
</dbReference>
<dbReference type="PIRSF" id="PIRSF016578">
    <property type="entry name" value="HsaA"/>
    <property type="match status" value="1"/>
</dbReference>
<dbReference type="InterPro" id="IPR009100">
    <property type="entry name" value="AcylCoA_DH/oxidase_NM_dom_sf"/>
</dbReference>
<evidence type="ECO:0000256" key="5">
    <source>
        <dbReference type="ARBA" id="ARBA00022827"/>
    </source>
</evidence>
<dbReference type="SUPFAM" id="SSF47203">
    <property type="entry name" value="Acyl-CoA dehydrogenase C-terminal domain-like"/>
    <property type="match status" value="1"/>
</dbReference>
<dbReference type="PANTHER" id="PTHR43831:SF1">
    <property type="entry name" value="ISOBUTYRYL-COA DEHYDROGENASE, MITOCHONDRIAL"/>
    <property type="match status" value="1"/>
</dbReference>
<feature type="domain" description="Acyl-CoA oxidase/dehydrogenase middle" evidence="9">
    <location>
        <begin position="123"/>
        <end position="218"/>
    </location>
</feature>
<evidence type="ECO:0000313" key="12">
    <source>
        <dbReference type="Proteomes" id="UP000603434"/>
    </source>
</evidence>
<evidence type="ECO:0000256" key="3">
    <source>
        <dbReference type="ARBA" id="ARBA00011881"/>
    </source>
</evidence>
<dbReference type="Pfam" id="PF02771">
    <property type="entry name" value="Acyl-CoA_dh_N"/>
    <property type="match status" value="1"/>
</dbReference>
<dbReference type="Pfam" id="PF02770">
    <property type="entry name" value="Acyl-CoA_dh_M"/>
    <property type="match status" value="1"/>
</dbReference>
<dbReference type="InterPro" id="IPR037069">
    <property type="entry name" value="AcylCoA_DH/ox_N_sf"/>
</dbReference>
<name>A0A8J6NR25_9BACT</name>
<dbReference type="EMBL" id="JACNJH010000134">
    <property type="protein sequence ID" value="MBC8361481.1"/>
    <property type="molecule type" value="Genomic_DNA"/>
</dbReference>
<gene>
    <name evidence="11" type="ORF">H8E23_08795</name>
</gene>
<evidence type="ECO:0000313" key="11">
    <source>
        <dbReference type="EMBL" id="MBC8361481.1"/>
    </source>
</evidence>
<comment type="cofactor">
    <cofactor evidence="1 7">
        <name>FAD</name>
        <dbReference type="ChEBI" id="CHEBI:57692"/>
    </cofactor>
</comment>
<evidence type="ECO:0000256" key="7">
    <source>
        <dbReference type="RuleBase" id="RU362125"/>
    </source>
</evidence>
<feature type="domain" description="Acyl-CoA dehydrogenase/oxidase C-terminal" evidence="8">
    <location>
        <begin position="231"/>
        <end position="335"/>
    </location>
</feature>
<evidence type="ECO:0000259" key="9">
    <source>
        <dbReference type="Pfam" id="PF02770"/>
    </source>
</evidence>